<dbReference type="GO" id="GO:0016829">
    <property type="term" value="F:lyase activity"/>
    <property type="evidence" value="ECO:0007669"/>
    <property type="project" value="UniProtKB-KW"/>
</dbReference>
<dbReference type="AlphaFoldDB" id="A0A366HB30"/>
<dbReference type="PANTHER" id="PTHR11941">
    <property type="entry name" value="ENOYL-COA HYDRATASE-RELATED"/>
    <property type="match status" value="1"/>
</dbReference>
<keyword evidence="2" id="KW-0456">Lyase</keyword>
<gene>
    <name evidence="4" type="ORF">DFR37_106114</name>
</gene>
<sequence length="272" mass="29264">MTQAELPLLYEKAGHIAVITFNRPEARNALSPEVLCRFADALLDFQADADMRALILTGSGTQAFCSGGDLGLTLPLLTGDRKPETEWDHRLLDDPTVFSVSSLRDFPLYKPVVAAVNGTCVAAGAELLLATDIRIASSQARFAWPEVQRGLIPFAGSLARLPAQLSHCQAMELMLTGAAIEAQKALQWGLVNYVVEPGEVMARARTVAEGLAANAPVAIAEIKKTAIQSIGLPLSEAFALENASYDRVMATEDAKEGPRAFMQRRPAIYKGK</sequence>
<protein>
    <submittedName>
        <fullName evidence="4">Enoyl-CoA hydratase</fullName>
    </submittedName>
</protein>
<dbReference type="InterPro" id="IPR029045">
    <property type="entry name" value="ClpP/crotonase-like_dom_sf"/>
</dbReference>
<evidence type="ECO:0000256" key="3">
    <source>
        <dbReference type="RuleBase" id="RU003707"/>
    </source>
</evidence>
<accession>A0A366HB30</accession>
<evidence type="ECO:0000256" key="1">
    <source>
        <dbReference type="ARBA" id="ARBA00005254"/>
    </source>
</evidence>
<reference evidence="4 5" key="1">
    <citation type="submission" date="2018-06" db="EMBL/GenBank/DDBJ databases">
        <title>Genomic Encyclopedia of Type Strains, Phase IV (KMG-IV): sequencing the most valuable type-strain genomes for metagenomic binning, comparative biology and taxonomic classification.</title>
        <authorList>
            <person name="Goeker M."/>
        </authorList>
    </citation>
    <scope>NUCLEOTIDE SEQUENCE [LARGE SCALE GENOMIC DNA]</scope>
    <source>
        <strain evidence="4 5">DSM 25520</strain>
    </source>
</reference>
<dbReference type="SUPFAM" id="SSF52096">
    <property type="entry name" value="ClpP/crotonase"/>
    <property type="match status" value="1"/>
</dbReference>
<comment type="similarity">
    <text evidence="1 3">Belongs to the enoyl-CoA hydratase/isomerase family.</text>
</comment>
<dbReference type="Gene3D" id="1.10.12.10">
    <property type="entry name" value="Lyase 2-enoyl-coa Hydratase, Chain A, domain 2"/>
    <property type="match status" value="1"/>
</dbReference>
<dbReference type="InterPro" id="IPR018376">
    <property type="entry name" value="Enoyl-CoA_hyd/isom_CS"/>
</dbReference>
<name>A0A366HB30_9BURK</name>
<organism evidence="4 5">
    <name type="scientific">Eoetvoesiella caeni</name>
    <dbReference type="NCBI Taxonomy" id="645616"/>
    <lineage>
        <taxon>Bacteria</taxon>
        <taxon>Pseudomonadati</taxon>
        <taxon>Pseudomonadota</taxon>
        <taxon>Betaproteobacteria</taxon>
        <taxon>Burkholderiales</taxon>
        <taxon>Alcaligenaceae</taxon>
        <taxon>Eoetvoesiella</taxon>
    </lineage>
</organism>
<dbReference type="Pfam" id="PF00378">
    <property type="entry name" value="ECH_1"/>
    <property type="match status" value="1"/>
</dbReference>
<dbReference type="RefSeq" id="WP_113933623.1">
    <property type="nucleotide sequence ID" value="NZ_JACCEU010000007.1"/>
</dbReference>
<dbReference type="PANTHER" id="PTHR11941:SF54">
    <property type="entry name" value="ENOYL-COA HYDRATASE, MITOCHONDRIAL"/>
    <property type="match status" value="1"/>
</dbReference>
<dbReference type="Gene3D" id="3.90.226.10">
    <property type="entry name" value="2-enoyl-CoA Hydratase, Chain A, domain 1"/>
    <property type="match status" value="1"/>
</dbReference>
<evidence type="ECO:0000256" key="2">
    <source>
        <dbReference type="ARBA" id="ARBA00023239"/>
    </source>
</evidence>
<dbReference type="PROSITE" id="PS00166">
    <property type="entry name" value="ENOYL_COA_HYDRATASE"/>
    <property type="match status" value="1"/>
</dbReference>
<keyword evidence="5" id="KW-1185">Reference proteome</keyword>
<dbReference type="Proteomes" id="UP000253628">
    <property type="component" value="Unassembled WGS sequence"/>
</dbReference>
<evidence type="ECO:0000313" key="5">
    <source>
        <dbReference type="Proteomes" id="UP000253628"/>
    </source>
</evidence>
<dbReference type="CDD" id="cd06558">
    <property type="entry name" value="crotonase-like"/>
    <property type="match status" value="1"/>
</dbReference>
<dbReference type="OrthoDB" id="9777711at2"/>
<evidence type="ECO:0000313" key="4">
    <source>
        <dbReference type="EMBL" id="RBP38822.1"/>
    </source>
</evidence>
<proteinExistence type="inferred from homology"/>
<dbReference type="InterPro" id="IPR001753">
    <property type="entry name" value="Enoyl-CoA_hydra/iso"/>
</dbReference>
<dbReference type="EMBL" id="QNRQ01000006">
    <property type="protein sequence ID" value="RBP38822.1"/>
    <property type="molecule type" value="Genomic_DNA"/>
</dbReference>
<comment type="caution">
    <text evidence="4">The sequence shown here is derived from an EMBL/GenBank/DDBJ whole genome shotgun (WGS) entry which is preliminary data.</text>
</comment>
<dbReference type="InterPro" id="IPR014748">
    <property type="entry name" value="Enoyl-CoA_hydra_C"/>
</dbReference>
<dbReference type="GO" id="GO:0006635">
    <property type="term" value="P:fatty acid beta-oxidation"/>
    <property type="evidence" value="ECO:0007669"/>
    <property type="project" value="TreeGrafter"/>
</dbReference>